<dbReference type="Pfam" id="PF00356">
    <property type="entry name" value="LacI"/>
    <property type="match status" value="1"/>
</dbReference>
<dbReference type="PANTHER" id="PTHR30146:SF109">
    <property type="entry name" value="HTH-TYPE TRANSCRIPTIONAL REGULATOR GALS"/>
    <property type="match status" value="1"/>
</dbReference>
<reference evidence="5" key="1">
    <citation type="submission" date="2020-10" db="EMBL/GenBank/DDBJ databases">
        <authorList>
            <person name="Gilroy R."/>
        </authorList>
    </citation>
    <scope>NUCLEOTIDE SEQUENCE</scope>
    <source>
        <strain evidence="5">ChiSxjej1B13-7958</strain>
    </source>
</reference>
<dbReference type="PANTHER" id="PTHR30146">
    <property type="entry name" value="LACI-RELATED TRANSCRIPTIONAL REPRESSOR"/>
    <property type="match status" value="1"/>
</dbReference>
<gene>
    <name evidence="5" type="ORF">IAB89_02415</name>
</gene>
<evidence type="ECO:0000313" key="5">
    <source>
        <dbReference type="EMBL" id="HIR46502.1"/>
    </source>
</evidence>
<dbReference type="CDD" id="cd06267">
    <property type="entry name" value="PBP1_LacI_sugar_binding-like"/>
    <property type="match status" value="1"/>
</dbReference>
<feature type="domain" description="HTH lacI-type" evidence="4">
    <location>
        <begin position="1"/>
        <end position="55"/>
    </location>
</feature>
<evidence type="ECO:0000256" key="1">
    <source>
        <dbReference type="ARBA" id="ARBA00023015"/>
    </source>
</evidence>
<keyword evidence="2 5" id="KW-0238">DNA-binding</keyword>
<reference evidence="5" key="2">
    <citation type="journal article" date="2021" name="PeerJ">
        <title>Extensive microbial diversity within the chicken gut microbiome revealed by metagenomics and culture.</title>
        <authorList>
            <person name="Gilroy R."/>
            <person name="Ravi A."/>
            <person name="Getino M."/>
            <person name="Pursley I."/>
            <person name="Horton D.L."/>
            <person name="Alikhan N.F."/>
            <person name="Baker D."/>
            <person name="Gharbi K."/>
            <person name="Hall N."/>
            <person name="Watson M."/>
            <person name="Adriaenssens E.M."/>
            <person name="Foster-Nyarko E."/>
            <person name="Jarju S."/>
            <person name="Secka A."/>
            <person name="Antonio M."/>
            <person name="Oren A."/>
            <person name="Chaudhuri R.R."/>
            <person name="La Ragione R."/>
            <person name="Hildebrand F."/>
            <person name="Pallen M.J."/>
        </authorList>
    </citation>
    <scope>NUCLEOTIDE SEQUENCE</scope>
    <source>
        <strain evidence="5">ChiSxjej1B13-7958</strain>
    </source>
</reference>
<evidence type="ECO:0000256" key="2">
    <source>
        <dbReference type="ARBA" id="ARBA00023125"/>
    </source>
</evidence>
<evidence type="ECO:0000259" key="4">
    <source>
        <dbReference type="PROSITE" id="PS50932"/>
    </source>
</evidence>
<dbReference type="PROSITE" id="PS50932">
    <property type="entry name" value="HTH_LACI_2"/>
    <property type="match status" value="1"/>
</dbReference>
<dbReference type="GO" id="GO:0003700">
    <property type="term" value="F:DNA-binding transcription factor activity"/>
    <property type="evidence" value="ECO:0007669"/>
    <property type="project" value="TreeGrafter"/>
</dbReference>
<dbReference type="InterPro" id="IPR028082">
    <property type="entry name" value="Peripla_BP_I"/>
</dbReference>
<keyword evidence="3" id="KW-0804">Transcription</keyword>
<dbReference type="InterPro" id="IPR000843">
    <property type="entry name" value="HTH_LacI"/>
</dbReference>
<dbReference type="AlphaFoldDB" id="A0A9D1DDU3"/>
<evidence type="ECO:0000313" key="6">
    <source>
        <dbReference type="Proteomes" id="UP000824242"/>
    </source>
</evidence>
<dbReference type="InterPro" id="IPR010982">
    <property type="entry name" value="Lambda_DNA-bd_dom_sf"/>
</dbReference>
<dbReference type="Proteomes" id="UP000824242">
    <property type="component" value="Unassembled WGS sequence"/>
</dbReference>
<dbReference type="SUPFAM" id="SSF53822">
    <property type="entry name" value="Periplasmic binding protein-like I"/>
    <property type="match status" value="1"/>
</dbReference>
<dbReference type="CDD" id="cd01392">
    <property type="entry name" value="HTH_LacI"/>
    <property type="match status" value="1"/>
</dbReference>
<dbReference type="GO" id="GO:0000976">
    <property type="term" value="F:transcription cis-regulatory region binding"/>
    <property type="evidence" value="ECO:0007669"/>
    <property type="project" value="TreeGrafter"/>
</dbReference>
<dbReference type="Gene3D" id="1.10.260.40">
    <property type="entry name" value="lambda repressor-like DNA-binding domains"/>
    <property type="match status" value="1"/>
</dbReference>
<dbReference type="EMBL" id="DVGZ01000026">
    <property type="protein sequence ID" value="HIR46502.1"/>
    <property type="molecule type" value="Genomic_DNA"/>
</dbReference>
<comment type="caution">
    <text evidence="5">The sequence shown here is derived from an EMBL/GenBank/DDBJ whole genome shotgun (WGS) entry which is preliminary data.</text>
</comment>
<protein>
    <submittedName>
        <fullName evidence="5">LacI family DNA-binding transcriptional regulator</fullName>
    </submittedName>
</protein>
<name>A0A9D1DDU3_9FIRM</name>
<sequence length="335" mass="36725">MTIKDIAREAGCSVSTVSRVLSGHPDVSPATRERVQELIRLHRFSPNNNAQRLKQQESRTVGIVVKGTSNALFASLIEELQTRIEKASLTAALVYLDEEGDELQAALQFCREAHPCGLFFLGSNREAFLQRFSEISVPAILLTTSAEGLPFPNLSSVCVDDAAAAGAMMEYLLRHGHRRIAVIGGSLSQSDASRERFAGCRRAMERHGLSFEEQGRYETARFSLESSHRAMERLLDQFPGMTAVFCMSDLMAIGALRAVFDRGLRSPNDISVVGFDGIALSQFCVPRLTTVRQNTEQLAARGMALLLEAINGRPNAAHETIPFSILQGESVQSLQ</sequence>
<dbReference type="SUPFAM" id="SSF47413">
    <property type="entry name" value="lambda repressor-like DNA-binding domains"/>
    <property type="match status" value="1"/>
</dbReference>
<dbReference type="Pfam" id="PF13377">
    <property type="entry name" value="Peripla_BP_3"/>
    <property type="match status" value="1"/>
</dbReference>
<organism evidence="5 6">
    <name type="scientific">Candidatus Caccousia avicola</name>
    <dbReference type="NCBI Taxonomy" id="2840721"/>
    <lineage>
        <taxon>Bacteria</taxon>
        <taxon>Bacillati</taxon>
        <taxon>Bacillota</taxon>
        <taxon>Clostridia</taxon>
        <taxon>Eubacteriales</taxon>
        <taxon>Oscillospiraceae</taxon>
        <taxon>Oscillospiraceae incertae sedis</taxon>
        <taxon>Candidatus Caccousia</taxon>
    </lineage>
</organism>
<accession>A0A9D1DDU3</accession>
<dbReference type="SMART" id="SM00354">
    <property type="entry name" value="HTH_LACI"/>
    <property type="match status" value="1"/>
</dbReference>
<keyword evidence="1" id="KW-0805">Transcription regulation</keyword>
<proteinExistence type="predicted"/>
<evidence type="ECO:0000256" key="3">
    <source>
        <dbReference type="ARBA" id="ARBA00023163"/>
    </source>
</evidence>
<dbReference type="Gene3D" id="3.40.50.2300">
    <property type="match status" value="2"/>
</dbReference>
<dbReference type="InterPro" id="IPR046335">
    <property type="entry name" value="LacI/GalR-like_sensor"/>
</dbReference>